<protein>
    <submittedName>
        <fullName evidence="1">Uncharacterized protein</fullName>
    </submittedName>
</protein>
<comment type="caution">
    <text evidence="1">The sequence shown here is derived from an EMBL/GenBank/DDBJ whole genome shotgun (WGS) entry which is preliminary data.</text>
</comment>
<dbReference type="Proteomes" id="UP000499080">
    <property type="component" value="Unassembled WGS sequence"/>
</dbReference>
<evidence type="ECO:0000313" key="2">
    <source>
        <dbReference type="Proteomes" id="UP000499080"/>
    </source>
</evidence>
<organism evidence="1 2">
    <name type="scientific">Araneus ventricosus</name>
    <name type="common">Orbweaver spider</name>
    <name type="synonym">Epeira ventricosa</name>
    <dbReference type="NCBI Taxonomy" id="182803"/>
    <lineage>
        <taxon>Eukaryota</taxon>
        <taxon>Metazoa</taxon>
        <taxon>Ecdysozoa</taxon>
        <taxon>Arthropoda</taxon>
        <taxon>Chelicerata</taxon>
        <taxon>Arachnida</taxon>
        <taxon>Araneae</taxon>
        <taxon>Araneomorphae</taxon>
        <taxon>Entelegynae</taxon>
        <taxon>Araneoidea</taxon>
        <taxon>Araneidae</taxon>
        <taxon>Araneus</taxon>
    </lineage>
</organism>
<name>A0A4Y2RW90_ARAVE</name>
<sequence length="98" mass="11317">MNTDFYSFLAQGQSSSVHRLLPSMHAHGEADEKKSTKQESINIVHRRLRSIRMRVEIADSLDMRLYRPTDSQPSDGLGQNLIRTYIHDDKTVYQILSI</sequence>
<keyword evidence="2" id="KW-1185">Reference proteome</keyword>
<dbReference type="AlphaFoldDB" id="A0A4Y2RW90"/>
<gene>
    <name evidence="1" type="ORF">AVEN_133761_1</name>
</gene>
<evidence type="ECO:0000313" key="1">
    <source>
        <dbReference type="EMBL" id="GBN80132.1"/>
    </source>
</evidence>
<reference evidence="1 2" key="1">
    <citation type="journal article" date="2019" name="Sci. Rep.">
        <title>Orb-weaving spider Araneus ventricosus genome elucidates the spidroin gene catalogue.</title>
        <authorList>
            <person name="Kono N."/>
            <person name="Nakamura H."/>
            <person name="Ohtoshi R."/>
            <person name="Moran D.A.P."/>
            <person name="Shinohara A."/>
            <person name="Yoshida Y."/>
            <person name="Fujiwara M."/>
            <person name="Mori M."/>
            <person name="Tomita M."/>
            <person name="Arakawa K."/>
        </authorList>
    </citation>
    <scope>NUCLEOTIDE SEQUENCE [LARGE SCALE GENOMIC DNA]</scope>
</reference>
<accession>A0A4Y2RW90</accession>
<dbReference type="EMBL" id="BGPR01018785">
    <property type="protein sequence ID" value="GBN80132.1"/>
    <property type="molecule type" value="Genomic_DNA"/>
</dbReference>
<proteinExistence type="predicted"/>